<dbReference type="Proteomes" id="UP001596408">
    <property type="component" value="Unassembled WGS sequence"/>
</dbReference>
<dbReference type="InterPro" id="IPR036286">
    <property type="entry name" value="LexA/Signal_pep-like_sf"/>
</dbReference>
<comment type="subcellular location">
    <subcellularLocation>
        <location evidence="1">Membrane</location>
    </subcellularLocation>
</comment>
<evidence type="ECO:0000256" key="3">
    <source>
        <dbReference type="ARBA" id="ARBA00022989"/>
    </source>
</evidence>
<protein>
    <submittedName>
        <fullName evidence="7">S26 family signal peptidase</fullName>
    </submittedName>
</protein>
<evidence type="ECO:0000313" key="8">
    <source>
        <dbReference type="Proteomes" id="UP001596408"/>
    </source>
</evidence>
<feature type="compositionally biased region" description="Basic and acidic residues" evidence="5">
    <location>
        <begin position="20"/>
        <end position="29"/>
    </location>
</feature>
<feature type="compositionally biased region" description="Low complexity" evidence="5">
    <location>
        <begin position="244"/>
        <end position="256"/>
    </location>
</feature>
<organism evidence="7 8">
    <name type="scientific">Halopelagius fulvigenes</name>
    <dbReference type="NCBI Taxonomy" id="1198324"/>
    <lineage>
        <taxon>Archaea</taxon>
        <taxon>Methanobacteriati</taxon>
        <taxon>Methanobacteriota</taxon>
        <taxon>Stenosarchaea group</taxon>
        <taxon>Halobacteria</taxon>
        <taxon>Halobacteriales</taxon>
        <taxon>Haloferacaceae</taxon>
    </lineage>
</organism>
<dbReference type="CDD" id="cd06530">
    <property type="entry name" value="S26_SPase_I"/>
    <property type="match status" value="1"/>
</dbReference>
<accession>A0ABD5U2L3</accession>
<feature type="transmembrane region" description="Helical" evidence="6">
    <location>
        <begin position="49"/>
        <end position="70"/>
    </location>
</feature>
<dbReference type="PANTHER" id="PTHR10806">
    <property type="entry name" value="SIGNAL PEPTIDASE COMPLEX CATALYTIC SUBUNIT SEC11"/>
    <property type="match status" value="1"/>
</dbReference>
<keyword evidence="4 6" id="KW-0472">Membrane</keyword>
<dbReference type="PANTHER" id="PTHR10806:SF6">
    <property type="entry name" value="SIGNAL PEPTIDASE COMPLEX CATALYTIC SUBUNIT SEC11"/>
    <property type="match status" value="1"/>
</dbReference>
<keyword evidence="2 6" id="KW-0812">Transmembrane</keyword>
<feature type="compositionally biased region" description="Acidic residues" evidence="5">
    <location>
        <begin position="1"/>
        <end position="10"/>
    </location>
</feature>
<dbReference type="InterPro" id="IPR001733">
    <property type="entry name" value="Peptidase_S26B"/>
</dbReference>
<keyword evidence="3 6" id="KW-1133">Transmembrane helix</keyword>
<dbReference type="SUPFAM" id="SSF51306">
    <property type="entry name" value="LexA/Signal peptidase"/>
    <property type="match status" value="1"/>
</dbReference>
<keyword evidence="8" id="KW-1185">Reference proteome</keyword>
<evidence type="ECO:0000313" key="7">
    <source>
        <dbReference type="EMBL" id="MFC6827111.1"/>
    </source>
</evidence>
<comment type="caution">
    <text evidence="7">The sequence shown here is derived from an EMBL/GenBank/DDBJ whole genome shotgun (WGS) entry which is preliminary data.</text>
</comment>
<evidence type="ECO:0000256" key="2">
    <source>
        <dbReference type="ARBA" id="ARBA00022692"/>
    </source>
</evidence>
<evidence type="ECO:0000256" key="6">
    <source>
        <dbReference type="SAM" id="Phobius"/>
    </source>
</evidence>
<dbReference type="InterPro" id="IPR019533">
    <property type="entry name" value="Peptidase_S26"/>
</dbReference>
<sequence length="303" mass="32578">MTHDEEESGGDADAPPLSPEARREAGDADDFFTRVRTAETGALAFAREAAVSLSIVVAIGLLLYLVSGVWPPMVAIESGSMEPHMERGDLVFISDPDRFSPEYAFEQTGVVPVEVGEERGYRTLGGNGSVVVYDPPTRFGSPIIHRAHFWVEEGENWYSEANPQYVSADNCAELSNCPAPHAGFITKGDANSRYDQASGIAEPVKKGWIEGVAHIRVPYLGYIRLKLAGLFLSTPVDTSASMADSASVTDSAAADSEPLRFESTRERVAEPRTVEKGALEPRILAERADAAATTAFDPWSAGA</sequence>
<evidence type="ECO:0000256" key="4">
    <source>
        <dbReference type="ARBA" id="ARBA00023136"/>
    </source>
</evidence>
<feature type="compositionally biased region" description="Basic and acidic residues" evidence="5">
    <location>
        <begin position="257"/>
        <end position="274"/>
    </location>
</feature>
<feature type="region of interest" description="Disordered" evidence="5">
    <location>
        <begin position="244"/>
        <end position="274"/>
    </location>
</feature>
<evidence type="ECO:0000256" key="1">
    <source>
        <dbReference type="ARBA" id="ARBA00004370"/>
    </source>
</evidence>
<name>A0ABD5U2L3_9EURY</name>
<feature type="region of interest" description="Disordered" evidence="5">
    <location>
        <begin position="1"/>
        <end position="29"/>
    </location>
</feature>
<proteinExistence type="predicted"/>
<dbReference type="EMBL" id="JBHSXH010000015">
    <property type="protein sequence ID" value="MFC6827111.1"/>
    <property type="molecule type" value="Genomic_DNA"/>
</dbReference>
<reference evidence="7 8" key="1">
    <citation type="journal article" date="2019" name="Int. J. Syst. Evol. Microbiol.">
        <title>The Global Catalogue of Microorganisms (GCM) 10K type strain sequencing project: providing services to taxonomists for standard genome sequencing and annotation.</title>
        <authorList>
            <consortium name="The Broad Institute Genomics Platform"/>
            <consortium name="The Broad Institute Genome Sequencing Center for Infectious Disease"/>
            <person name="Wu L."/>
            <person name="Ma J."/>
        </authorList>
    </citation>
    <scope>NUCLEOTIDE SEQUENCE [LARGE SCALE GENOMIC DNA]</scope>
    <source>
        <strain evidence="7 8">YIM 94188</strain>
    </source>
</reference>
<dbReference type="RefSeq" id="WP_379699542.1">
    <property type="nucleotide sequence ID" value="NZ_JBHSXH010000015.1"/>
</dbReference>
<gene>
    <name evidence="7" type="ORF">ACFQEV_19215</name>
</gene>
<dbReference type="AlphaFoldDB" id="A0ABD5U2L3"/>
<dbReference type="GO" id="GO:0016020">
    <property type="term" value="C:membrane"/>
    <property type="evidence" value="ECO:0007669"/>
    <property type="project" value="UniProtKB-SubCell"/>
</dbReference>
<evidence type="ECO:0000256" key="5">
    <source>
        <dbReference type="SAM" id="MobiDB-lite"/>
    </source>
</evidence>